<keyword evidence="5" id="KW-1133">Transmembrane helix</keyword>
<dbReference type="SUPFAM" id="SSF52172">
    <property type="entry name" value="CheY-like"/>
    <property type="match status" value="1"/>
</dbReference>
<evidence type="ECO:0000313" key="9">
    <source>
        <dbReference type="Proteomes" id="UP000005801"/>
    </source>
</evidence>
<dbReference type="InterPro" id="IPR036097">
    <property type="entry name" value="HisK_dim/P_sf"/>
</dbReference>
<dbReference type="Pfam" id="PF00072">
    <property type="entry name" value="Response_reg"/>
    <property type="match status" value="1"/>
</dbReference>
<dbReference type="InterPro" id="IPR005467">
    <property type="entry name" value="His_kinase_dom"/>
</dbReference>
<keyword evidence="9" id="KW-1185">Reference proteome</keyword>
<evidence type="ECO:0000313" key="8">
    <source>
        <dbReference type="EMBL" id="EDM81288.1"/>
    </source>
</evidence>
<dbReference type="RefSeq" id="WP_006969565.1">
    <property type="nucleotide sequence ID" value="NZ_ABCS01000004.1"/>
</dbReference>
<name>A6FYL6_9BACT</name>
<dbReference type="InterPro" id="IPR011006">
    <property type="entry name" value="CheY-like_superfamily"/>
</dbReference>
<dbReference type="PROSITE" id="PS50110">
    <property type="entry name" value="RESPONSE_REGULATORY"/>
    <property type="match status" value="1"/>
</dbReference>
<evidence type="ECO:0000256" key="3">
    <source>
        <dbReference type="ARBA" id="ARBA00022553"/>
    </source>
</evidence>
<dbReference type="SMART" id="SM00388">
    <property type="entry name" value="HisKA"/>
    <property type="match status" value="1"/>
</dbReference>
<dbReference type="Proteomes" id="UP000005801">
    <property type="component" value="Unassembled WGS sequence"/>
</dbReference>
<feature type="transmembrane region" description="Helical" evidence="5">
    <location>
        <begin position="51"/>
        <end position="74"/>
    </location>
</feature>
<dbReference type="Gene3D" id="1.10.287.130">
    <property type="match status" value="1"/>
</dbReference>
<dbReference type="PANTHER" id="PTHR43065">
    <property type="entry name" value="SENSOR HISTIDINE KINASE"/>
    <property type="match status" value="1"/>
</dbReference>
<keyword evidence="5" id="KW-0812">Transmembrane</keyword>
<dbReference type="InterPro" id="IPR003661">
    <property type="entry name" value="HisK_dim/P_dom"/>
</dbReference>
<feature type="domain" description="Response regulatory" evidence="7">
    <location>
        <begin position="384"/>
        <end position="499"/>
    </location>
</feature>
<protein>
    <recommendedName>
        <fullName evidence="2">histidine kinase</fullName>
        <ecNumber evidence="2">2.7.13.3</ecNumber>
    </recommendedName>
</protein>
<dbReference type="CDD" id="cd00082">
    <property type="entry name" value="HisKA"/>
    <property type="match status" value="1"/>
</dbReference>
<keyword evidence="3 4" id="KW-0597">Phosphoprotein</keyword>
<dbReference type="InterPro" id="IPR036890">
    <property type="entry name" value="HATPase_C_sf"/>
</dbReference>
<dbReference type="SUPFAM" id="SSF55874">
    <property type="entry name" value="ATPase domain of HSP90 chaperone/DNA topoisomerase II/histidine kinase"/>
    <property type="match status" value="1"/>
</dbReference>
<dbReference type="InterPro" id="IPR001789">
    <property type="entry name" value="Sig_transdc_resp-reg_receiver"/>
</dbReference>
<evidence type="ECO:0000256" key="4">
    <source>
        <dbReference type="PROSITE-ProRule" id="PRU00169"/>
    </source>
</evidence>
<dbReference type="AlphaFoldDB" id="A6FYL6"/>
<evidence type="ECO:0000256" key="2">
    <source>
        <dbReference type="ARBA" id="ARBA00012438"/>
    </source>
</evidence>
<dbReference type="eggNOG" id="COG4191">
    <property type="taxonomic scope" value="Bacteria"/>
</dbReference>
<keyword evidence="8" id="KW-0808">Transferase</keyword>
<evidence type="ECO:0000259" key="7">
    <source>
        <dbReference type="PROSITE" id="PS50110"/>
    </source>
</evidence>
<dbReference type="InterPro" id="IPR003594">
    <property type="entry name" value="HATPase_dom"/>
</dbReference>
<organism evidence="8 9">
    <name type="scientific">Plesiocystis pacifica SIR-1</name>
    <dbReference type="NCBI Taxonomy" id="391625"/>
    <lineage>
        <taxon>Bacteria</taxon>
        <taxon>Pseudomonadati</taxon>
        <taxon>Myxococcota</taxon>
        <taxon>Polyangia</taxon>
        <taxon>Nannocystales</taxon>
        <taxon>Nannocystaceae</taxon>
        <taxon>Plesiocystis</taxon>
    </lineage>
</organism>
<dbReference type="PROSITE" id="PS50109">
    <property type="entry name" value="HIS_KIN"/>
    <property type="match status" value="1"/>
</dbReference>
<comment type="catalytic activity">
    <reaction evidence="1">
        <text>ATP + protein L-histidine = ADP + protein N-phospho-L-histidine.</text>
        <dbReference type="EC" id="2.7.13.3"/>
    </reaction>
</comment>
<dbReference type="PRINTS" id="PR00344">
    <property type="entry name" value="BCTRLSENSOR"/>
</dbReference>
<dbReference type="SUPFAM" id="SSF47384">
    <property type="entry name" value="Homodimeric domain of signal transducing histidine kinase"/>
    <property type="match status" value="1"/>
</dbReference>
<accession>A6FYL6</accession>
<dbReference type="EC" id="2.7.13.3" evidence="2"/>
<dbReference type="SMART" id="SM00448">
    <property type="entry name" value="REC"/>
    <property type="match status" value="1"/>
</dbReference>
<dbReference type="GO" id="GO:0000155">
    <property type="term" value="F:phosphorelay sensor kinase activity"/>
    <property type="evidence" value="ECO:0007669"/>
    <property type="project" value="InterPro"/>
</dbReference>
<proteinExistence type="predicted"/>
<dbReference type="EMBL" id="ABCS01000004">
    <property type="protein sequence ID" value="EDM81288.1"/>
    <property type="molecule type" value="Genomic_DNA"/>
</dbReference>
<comment type="caution">
    <text evidence="8">The sequence shown here is derived from an EMBL/GenBank/DDBJ whole genome shotgun (WGS) entry which is preliminary data.</text>
</comment>
<keyword evidence="5" id="KW-0472">Membrane</keyword>
<dbReference type="Pfam" id="PF02518">
    <property type="entry name" value="HATPase_c"/>
    <property type="match status" value="1"/>
</dbReference>
<feature type="domain" description="Histidine kinase" evidence="6">
    <location>
        <begin position="144"/>
        <end position="366"/>
    </location>
</feature>
<evidence type="ECO:0000256" key="5">
    <source>
        <dbReference type="SAM" id="Phobius"/>
    </source>
</evidence>
<feature type="modified residue" description="4-aspartylphosphate" evidence="4">
    <location>
        <position position="432"/>
    </location>
</feature>
<dbReference type="SMART" id="SM00387">
    <property type="entry name" value="HATPase_c"/>
    <property type="match status" value="1"/>
</dbReference>
<dbReference type="CDD" id="cd00156">
    <property type="entry name" value="REC"/>
    <property type="match status" value="1"/>
</dbReference>
<dbReference type="STRING" id="391625.PPSIR1_40430"/>
<evidence type="ECO:0000256" key="1">
    <source>
        <dbReference type="ARBA" id="ARBA00000085"/>
    </source>
</evidence>
<gene>
    <name evidence="8" type="ORF">PPSIR1_40430</name>
</gene>
<feature type="transmembrane region" description="Helical" evidence="5">
    <location>
        <begin position="81"/>
        <end position="98"/>
    </location>
</feature>
<keyword evidence="8" id="KW-0418">Kinase</keyword>
<dbReference type="Pfam" id="PF00512">
    <property type="entry name" value="HisKA"/>
    <property type="match status" value="1"/>
</dbReference>
<evidence type="ECO:0000259" key="6">
    <source>
        <dbReference type="PROSITE" id="PS50109"/>
    </source>
</evidence>
<dbReference type="OrthoDB" id="9769169at2"/>
<reference evidence="8 9" key="1">
    <citation type="submission" date="2007-06" db="EMBL/GenBank/DDBJ databases">
        <authorList>
            <person name="Shimkets L."/>
            <person name="Ferriera S."/>
            <person name="Johnson J."/>
            <person name="Kravitz S."/>
            <person name="Beeson K."/>
            <person name="Sutton G."/>
            <person name="Rogers Y.-H."/>
            <person name="Friedman R."/>
            <person name="Frazier M."/>
            <person name="Venter J.C."/>
        </authorList>
    </citation>
    <scope>NUCLEOTIDE SEQUENCE [LARGE SCALE GENOMIC DNA]</scope>
    <source>
        <strain evidence="8 9">SIR-1</strain>
    </source>
</reference>
<dbReference type="PANTHER" id="PTHR43065:SF42">
    <property type="entry name" value="TWO-COMPONENT SENSOR PPRA"/>
    <property type="match status" value="1"/>
</dbReference>
<sequence length="512" mass="54830">MERKLAWLVATWLFAAVGMIASSLVFGQPIGMFAAVPMMATAWVLGLRASVVAAVASLPFSFLCGALGGLAPLAVLAIDPFFIPGHVLAGAVTILLGYSSTLRQRLQAETKMRVESERARVEAEMQAQLGRADRLATVGTLAAGVAHEVNNPLTFVLGNLELTRDELADQGEAPPSAAAWAQLRASMDESLREALEGAEHIRDVVGELKLFVRDQDDTFEAVKLEEVLDTSLKLCRHELGHDIELVRHVELVPRVRGNPGKLAQIFINLLVNAAQAMAEGKGRIELRLVRDGDAVVASVSDDGAGMSEAVRAKIFEPFFTTKPIGIGTGLGLPVCASIVRHHGGSLSVDSVEGVGTTFRLRLPVWTGAQESSGMVSLGVGARLKILVVDDDAGVRQTLARLLDSHHECTTVTNAGAAMAHLERSAVDLVVCDLMMPRCTGMELHDRLQAERPELLERLWFMTGGATTERARAFVEAHQGRVLAKPLTRSSLLPALREAAARACLETSSELAS</sequence>
<dbReference type="InterPro" id="IPR004358">
    <property type="entry name" value="Sig_transdc_His_kin-like_C"/>
</dbReference>
<dbReference type="Gene3D" id="3.40.50.2300">
    <property type="match status" value="1"/>
</dbReference>
<dbReference type="Gene3D" id="3.30.565.10">
    <property type="entry name" value="Histidine kinase-like ATPase, C-terminal domain"/>
    <property type="match status" value="1"/>
</dbReference>